<feature type="domain" description="Sodium/calcium exchanger membrane region" evidence="6">
    <location>
        <begin position="12"/>
        <end position="152"/>
    </location>
</feature>
<keyword evidence="2 5" id="KW-0812">Transmembrane</keyword>
<keyword evidence="8" id="KW-1185">Reference proteome</keyword>
<evidence type="ECO:0000313" key="7">
    <source>
        <dbReference type="EMBL" id="MBM0105924.1"/>
    </source>
</evidence>
<dbReference type="RefSeq" id="WP_203167999.1">
    <property type="nucleotide sequence ID" value="NZ_JAEVLS010000003.1"/>
</dbReference>
<evidence type="ECO:0000256" key="5">
    <source>
        <dbReference type="SAM" id="Phobius"/>
    </source>
</evidence>
<comment type="subcellular location">
    <subcellularLocation>
        <location evidence="1">Membrane</location>
        <topology evidence="1">Multi-pass membrane protein</topology>
    </subcellularLocation>
</comment>
<evidence type="ECO:0000256" key="1">
    <source>
        <dbReference type="ARBA" id="ARBA00004141"/>
    </source>
</evidence>
<feature type="transmembrane region" description="Helical" evidence="5">
    <location>
        <begin position="6"/>
        <end position="25"/>
    </location>
</feature>
<protein>
    <submittedName>
        <fullName evidence="7">Sodium:calcium antiporter</fullName>
    </submittedName>
</protein>
<dbReference type="InterPro" id="IPR044880">
    <property type="entry name" value="NCX_ion-bd_dom_sf"/>
</dbReference>
<sequence>MSFEDLPVWGNAAIFAAAAVVVWFAGVRLARCADEISERTGWGREFLGILLLGGVTSLPELAVGTTATLRGVPALSVSDVLGSAAVNLVILSVADAVSGRRALTSVQGSPGLMLQGVLGVLLMSIATLPTIAGDRLWLGAGISSWLMVAVYLASIRLIARTNAPRAWQATSTEKRGAESKGRYAQISTRKLVMITVVAGGLILGAGYLLARTGESLAAQTGLGTSFFGAVLLAFATSLPEWSTVLAAMRMRRYEMAIADIFGTNLFNVTIIAIVDFMHPGGPVLLETGAFAAFGAFLAAALTILFIVGMLERRDRTVLRMGWDSFAVLLGYIGGLVVLRGLS</sequence>
<evidence type="ECO:0000256" key="4">
    <source>
        <dbReference type="ARBA" id="ARBA00023136"/>
    </source>
</evidence>
<keyword evidence="4 5" id="KW-0472">Membrane</keyword>
<dbReference type="InterPro" id="IPR004837">
    <property type="entry name" value="NaCa_Exmemb"/>
</dbReference>
<feature type="transmembrane region" description="Helical" evidence="5">
    <location>
        <begin position="289"/>
        <end position="310"/>
    </location>
</feature>
<gene>
    <name evidence="7" type="ORF">JM946_14425</name>
</gene>
<proteinExistence type="predicted"/>
<dbReference type="Proteomes" id="UP000661077">
    <property type="component" value="Unassembled WGS sequence"/>
</dbReference>
<evidence type="ECO:0000313" key="8">
    <source>
        <dbReference type="Proteomes" id="UP000661077"/>
    </source>
</evidence>
<feature type="transmembrane region" description="Helical" evidence="5">
    <location>
        <begin position="191"/>
        <end position="210"/>
    </location>
</feature>
<feature type="transmembrane region" description="Helical" evidence="5">
    <location>
        <begin position="137"/>
        <end position="159"/>
    </location>
</feature>
<evidence type="ECO:0000259" key="6">
    <source>
        <dbReference type="Pfam" id="PF01699"/>
    </source>
</evidence>
<comment type="caution">
    <text evidence="7">The sequence shown here is derived from an EMBL/GenBank/DDBJ whole genome shotgun (WGS) entry which is preliminary data.</text>
</comment>
<feature type="transmembrane region" description="Helical" evidence="5">
    <location>
        <begin position="111"/>
        <end position="131"/>
    </location>
</feature>
<name>A0ABS1WY71_9GAMM</name>
<feature type="transmembrane region" description="Helical" evidence="5">
    <location>
        <begin position="256"/>
        <end position="277"/>
    </location>
</feature>
<feature type="transmembrane region" description="Helical" evidence="5">
    <location>
        <begin position="80"/>
        <end position="99"/>
    </location>
</feature>
<organism evidence="7 8">
    <name type="scientific">Steroidobacter gossypii</name>
    <dbReference type="NCBI Taxonomy" id="2805490"/>
    <lineage>
        <taxon>Bacteria</taxon>
        <taxon>Pseudomonadati</taxon>
        <taxon>Pseudomonadota</taxon>
        <taxon>Gammaproteobacteria</taxon>
        <taxon>Steroidobacterales</taxon>
        <taxon>Steroidobacteraceae</taxon>
        <taxon>Steroidobacter</taxon>
    </lineage>
</organism>
<dbReference type="EMBL" id="JAEVLS010000003">
    <property type="protein sequence ID" value="MBM0105924.1"/>
    <property type="molecule type" value="Genomic_DNA"/>
</dbReference>
<keyword evidence="3 5" id="KW-1133">Transmembrane helix</keyword>
<feature type="domain" description="Sodium/calcium exchanger membrane region" evidence="6">
    <location>
        <begin position="192"/>
        <end position="336"/>
    </location>
</feature>
<dbReference type="Pfam" id="PF01699">
    <property type="entry name" value="Na_Ca_ex"/>
    <property type="match status" value="2"/>
</dbReference>
<reference evidence="7 8" key="1">
    <citation type="journal article" date="2021" name="Int. J. Syst. Evol. Microbiol.">
        <title>Steroidobacter gossypii sp. nov., isolated from soil of cotton cropping field.</title>
        <authorList>
            <person name="Huang R."/>
            <person name="Yang S."/>
            <person name="Zhen C."/>
            <person name="Liu W."/>
        </authorList>
    </citation>
    <scope>NUCLEOTIDE SEQUENCE [LARGE SCALE GENOMIC DNA]</scope>
    <source>
        <strain evidence="7 8">S1-65</strain>
    </source>
</reference>
<dbReference type="Gene3D" id="1.20.1420.30">
    <property type="entry name" value="NCX, central ion-binding region"/>
    <property type="match status" value="1"/>
</dbReference>
<evidence type="ECO:0000256" key="2">
    <source>
        <dbReference type="ARBA" id="ARBA00022692"/>
    </source>
</evidence>
<feature type="transmembrane region" description="Helical" evidence="5">
    <location>
        <begin position="322"/>
        <end position="341"/>
    </location>
</feature>
<feature type="transmembrane region" description="Helical" evidence="5">
    <location>
        <begin position="46"/>
        <end position="68"/>
    </location>
</feature>
<evidence type="ECO:0000256" key="3">
    <source>
        <dbReference type="ARBA" id="ARBA00022989"/>
    </source>
</evidence>
<accession>A0ABS1WY71</accession>